<proteinExistence type="inferred from homology"/>
<evidence type="ECO:0000256" key="3">
    <source>
        <dbReference type="ARBA" id="ARBA00004229"/>
    </source>
</evidence>
<dbReference type="CDD" id="cd08195">
    <property type="entry name" value="DHQS"/>
    <property type="match status" value="1"/>
</dbReference>
<evidence type="ECO:0000256" key="12">
    <source>
        <dbReference type="ARBA" id="ARBA00056090"/>
    </source>
</evidence>
<comment type="similarity">
    <text evidence="5">Belongs to the sugar phosphate cyclases superfamily. Dehydroquinate synthase family.</text>
</comment>
<dbReference type="GO" id="GO:0009073">
    <property type="term" value="P:aromatic amino acid family biosynthetic process"/>
    <property type="evidence" value="ECO:0007669"/>
    <property type="project" value="UniProtKB-KW"/>
</dbReference>
<comment type="function">
    <text evidence="12">Catalyzes the second step in the shikimate pathway.</text>
</comment>
<dbReference type="Gene3D" id="3.40.50.1970">
    <property type="match status" value="1"/>
</dbReference>
<dbReference type="FunFam" id="1.20.1090.10:FF:000002">
    <property type="entry name" value="3-dehydroquinate synthase"/>
    <property type="match status" value="1"/>
</dbReference>
<gene>
    <name evidence="16" type="ORF">ASEP1449_LOCUS16900</name>
    <name evidence="17" type="ORF">ASEP1449_LOCUS16901</name>
</gene>
<evidence type="ECO:0000256" key="13">
    <source>
        <dbReference type="ARBA" id="ARBA00068623"/>
    </source>
</evidence>
<evidence type="ECO:0000256" key="2">
    <source>
        <dbReference type="ARBA" id="ARBA00001911"/>
    </source>
</evidence>
<dbReference type="GO" id="GO:0009507">
    <property type="term" value="C:chloroplast"/>
    <property type="evidence" value="ECO:0007669"/>
    <property type="project" value="UniProtKB-SubCell"/>
</dbReference>
<organism evidence="17">
    <name type="scientific">Attheya septentrionalis</name>
    <dbReference type="NCBI Taxonomy" id="420275"/>
    <lineage>
        <taxon>Eukaryota</taxon>
        <taxon>Sar</taxon>
        <taxon>Stramenopiles</taxon>
        <taxon>Ochrophyta</taxon>
        <taxon>Bacillariophyta</taxon>
        <taxon>Coscinodiscophyceae</taxon>
        <taxon>Chaetocerotophycidae</taxon>
        <taxon>Chaetocerotales</taxon>
        <taxon>Attheyaceae</taxon>
        <taxon>Attheya</taxon>
    </lineage>
</organism>
<evidence type="ECO:0000259" key="14">
    <source>
        <dbReference type="Pfam" id="PF01761"/>
    </source>
</evidence>
<dbReference type="InterPro" id="IPR050071">
    <property type="entry name" value="Dehydroquinate_synthase"/>
</dbReference>
<dbReference type="HAMAP" id="MF_00110">
    <property type="entry name" value="DHQ_synthase"/>
    <property type="match status" value="1"/>
</dbReference>
<evidence type="ECO:0000313" key="16">
    <source>
        <dbReference type="EMBL" id="CAD9825066.1"/>
    </source>
</evidence>
<name>A0A6T7JM26_9STRA</name>
<comment type="cofactor">
    <cofactor evidence="2">
        <name>NAD(+)</name>
        <dbReference type="ChEBI" id="CHEBI:57540"/>
    </cofactor>
</comment>
<dbReference type="GO" id="GO:0003856">
    <property type="term" value="F:3-dehydroquinate synthase activity"/>
    <property type="evidence" value="ECO:0007669"/>
    <property type="project" value="UniProtKB-EC"/>
</dbReference>
<keyword evidence="10" id="KW-0057">Aromatic amino acid biosynthesis</keyword>
<dbReference type="Pfam" id="PF01761">
    <property type="entry name" value="DHQ_synthase"/>
    <property type="match status" value="1"/>
</dbReference>
<keyword evidence="8" id="KW-0479">Metal-binding</keyword>
<accession>A0A6T7JM26</accession>
<dbReference type="Gene3D" id="1.20.1090.10">
    <property type="entry name" value="Dehydroquinate synthase-like - alpha domain"/>
    <property type="match status" value="1"/>
</dbReference>
<dbReference type="Pfam" id="PF24621">
    <property type="entry name" value="DHQS_C"/>
    <property type="match status" value="1"/>
</dbReference>
<dbReference type="EMBL" id="HBHQ01025073">
    <property type="protein sequence ID" value="CAD9825067.1"/>
    <property type="molecule type" value="Transcribed_RNA"/>
</dbReference>
<dbReference type="PANTHER" id="PTHR43622:SF7">
    <property type="entry name" value="3-DEHYDROQUINATE SYNTHASE, CHLOROPLASTIC"/>
    <property type="match status" value="1"/>
</dbReference>
<comment type="pathway">
    <text evidence="4">Metabolic intermediate biosynthesis; chorismate biosynthesis; chorismate from D-erythrose 4-phosphate and phosphoenolpyruvate: step 2/7.</text>
</comment>
<dbReference type="FunFam" id="3.40.50.1970:FF:000001">
    <property type="entry name" value="3-dehydroquinate synthase"/>
    <property type="match status" value="1"/>
</dbReference>
<dbReference type="InterPro" id="IPR016037">
    <property type="entry name" value="DHQ_synth_AroB"/>
</dbReference>
<dbReference type="GO" id="GO:0008652">
    <property type="term" value="P:amino acid biosynthetic process"/>
    <property type="evidence" value="ECO:0007669"/>
    <property type="project" value="UniProtKB-KW"/>
</dbReference>
<evidence type="ECO:0000256" key="11">
    <source>
        <dbReference type="ARBA" id="ARBA00023239"/>
    </source>
</evidence>
<comment type="subcellular location">
    <subcellularLocation>
        <location evidence="3">Plastid</location>
        <location evidence="3">Chloroplast</location>
    </subcellularLocation>
</comment>
<evidence type="ECO:0000256" key="10">
    <source>
        <dbReference type="ARBA" id="ARBA00023141"/>
    </source>
</evidence>
<comment type="catalytic activity">
    <reaction evidence="1">
        <text>7-phospho-2-dehydro-3-deoxy-D-arabino-heptonate = 3-dehydroquinate + phosphate</text>
        <dbReference type="Rhea" id="RHEA:21968"/>
        <dbReference type="ChEBI" id="CHEBI:32364"/>
        <dbReference type="ChEBI" id="CHEBI:43474"/>
        <dbReference type="ChEBI" id="CHEBI:58394"/>
        <dbReference type="EC" id="4.2.3.4"/>
    </reaction>
</comment>
<evidence type="ECO:0000256" key="9">
    <source>
        <dbReference type="ARBA" id="ARBA00023027"/>
    </source>
</evidence>
<dbReference type="SUPFAM" id="SSF56796">
    <property type="entry name" value="Dehydroquinate synthase-like"/>
    <property type="match status" value="1"/>
</dbReference>
<evidence type="ECO:0000256" key="4">
    <source>
        <dbReference type="ARBA" id="ARBA00004661"/>
    </source>
</evidence>
<evidence type="ECO:0000259" key="15">
    <source>
        <dbReference type="Pfam" id="PF24621"/>
    </source>
</evidence>
<evidence type="ECO:0000256" key="5">
    <source>
        <dbReference type="ARBA" id="ARBA00005412"/>
    </source>
</evidence>
<dbReference type="PANTHER" id="PTHR43622">
    <property type="entry name" value="3-DEHYDROQUINATE SYNTHASE"/>
    <property type="match status" value="1"/>
</dbReference>
<evidence type="ECO:0000256" key="8">
    <source>
        <dbReference type="ARBA" id="ARBA00022723"/>
    </source>
</evidence>
<evidence type="ECO:0000313" key="17">
    <source>
        <dbReference type="EMBL" id="CAD9825067.1"/>
    </source>
</evidence>
<dbReference type="NCBIfam" id="TIGR01357">
    <property type="entry name" value="aroB"/>
    <property type="match status" value="1"/>
</dbReference>
<protein>
    <recommendedName>
        <fullName evidence="13">3-dehydroquinate synthase, chloroplastic</fullName>
        <ecNumber evidence="6">4.2.3.4</ecNumber>
    </recommendedName>
</protein>
<keyword evidence="9" id="KW-0520">NAD</keyword>
<dbReference type="EMBL" id="HBHQ01025072">
    <property type="protein sequence ID" value="CAD9825066.1"/>
    <property type="molecule type" value="Transcribed_RNA"/>
</dbReference>
<dbReference type="AlphaFoldDB" id="A0A6T7JM26"/>
<keyword evidence="7" id="KW-0028">Amino-acid biosynthesis</keyword>
<feature type="domain" description="3-dehydroquinate synthase C-terminal" evidence="15">
    <location>
        <begin position="237"/>
        <end position="383"/>
    </location>
</feature>
<evidence type="ECO:0000256" key="1">
    <source>
        <dbReference type="ARBA" id="ARBA00001393"/>
    </source>
</evidence>
<feature type="domain" description="3-dehydroquinate synthase N-terminal" evidence="14">
    <location>
        <begin position="123"/>
        <end position="235"/>
    </location>
</feature>
<dbReference type="InterPro" id="IPR056179">
    <property type="entry name" value="DHQS_C"/>
</dbReference>
<dbReference type="InterPro" id="IPR030960">
    <property type="entry name" value="DHQS/DOIS_N"/>
</dbReference>
<keyword evidence="11" id="KW-0456">Lyase</keyword>
<dbReference type="GO" id="GO:0046872">
    <property type="term" value="F:metal ion binding"/>
    <property type="evidence" value="ECO:0007669"/>
    <property type="project" value="UniProtKB-KW"/>
</dbReference>
<evidence type="ECO:0000256" key="6">
    <source>
        <dbReference type="ARBA" id="ARBA00013031"/>
    </source>
</evidence>
<evidence type="ECO:0000256" key="7">
    <source>
        <dbReference type="ARBA" id="ARBA00022605"/>
    </source>
</evidence>
<reference evidence="17" key="1">
    <citation type="submission" date="2021-01" db="EMBL/GenBank/DDBJ databases">
        <authorList>
            <person name="Corre E."/>
            <person name="Pelletier E."/>
            <person name="Niang G."/>
            <person name="Scheremetjew M."/>
            <person name="Finn R."/>
            <person name="Kale V."/>
            <person name="Holt S."/>
            <person name="Cochrane G."/>
            <person name="Meng A."/>
            <person name="Brown T."/>
            <person name="Cohen L."/>
        </authorList>
    </citation>
    <scope>NUCLEOTIDE SEQUENCE</scope>
    <source>
        <strain evidence="17">CCMP2084</strain>
    </source>
</reference>
<dbReference type="EC" id="4.2.3.4" evidence="6"/>
<sequence>MTMWSSRQGIRAVLVALWAVVGTTRGFVAPTATTRSHAQLAFGRGALSASNNEYDVVKVDLDDGRDYPIYIGAGFGEDEAATLLKSHVKGNRVLIVTNDRISPMYLEKYERLFKDDSIAVDSIVLPDGEEKKTMEVLGLILDKALELGLDRKCTVVALGGGVIGDMAGFAAAIYQRGVNFIQIPTTVMAMVDSSVGGKTGVNHPLGKNMVGAFHQPQCVFVDTEHLKTLPDRELQSGISEIIKYGLIRDAEFFEWLEQNMDALTGRDPEALRFSIKRSCENKAAVVKADELEAGIRATLNLGHTFGHAIENGSGYGTYLHGEAVAIGTAMAATMSARMGWIDEPLVKRIYDIMIKANLPVELPVDSPMNKETFLKLMSVDKKVANGQLRLILLKGELGNCVFTGEFDEDAMKSTIDDFVAECAGNKQLA</sequence>
<dbReference type="GO" id="GO:0009423">
    <property type="term" value="P:chorismate biosynthetic process"/>
    <property type="evidence" value="ECO:0007669"/>
    <property type="project" value="UniProtKB-ARBA"/>
</dbReference>